<evidence type="ECO:0000256" key="1">
    <source>
        <dbReference type="SAM" id="Phobius"/>
    </source>
</evidence>
<reference evidence="3" key="1">
    <citation type="submission" date="2022-11" db="UniProtKB">
        <authorList>
            <consortium name="WormBaseParasite"/>
        </authorList>
    </citation>
    <scope>IDENTIFICATION</scope>
</reference>
<keyword evidence="1" id="KW-0472">Membrane</keyword>
<keyword evidence="1" id="KW-1133">Transmembrane helix</keyword>
<proteinExistence type="predicted"/>
<evidence type="ECO:0000313" key="3">
    <source>
        <dbReference type="WBParaSite" id="nRc.2.0.1.t40918-RA"/>
    </source>
</evidence>
<keyword evidence="2" id="KW-1185">Reference proteome</keyword>
<dbReference type="AlphaFoldDB" id="A0A915KTI1"/>
<organism evidence="2 3">
    <name type="scientific">Romanomermis culicivorax</name>
    <name type="common">Nematode worm</name>
    <dbReference type="NCBI Taxonomy" id="13658"/>
    <lineage>
        <taxon>Eukaryota</taxon>
        <taxon>Metazoa</taxon>
        <taxon>Ecdysozoa</taxon>
        <taxon>Nematoda</taxon>
        <taxon>Enoplea</taxon>
        <taxon>Dorylaimia</taxon>
        <taxon>Mermithida</taxon>
        <taxon>Mermithoidea</taxon>
        <taxon>Mermithidae</taxon>
        <taxon>Romanomermis</taxon>
    </lineage>
</organism>
<feature type="transmembrane region" description="Helical" evidence="1">
    <location>
        <begin position="48"/>
        <end position="67"/>
    </location>
</feature>
<dbReference type="WBParaSite" id="nRc.2.0.1.t40918-RA">
    <property type="protein sequence ID" value="nRc.2.0.1.t40918-RA"/>
    <property type="gene ID" value="nRc.2.0.1.g40918"/>
</dbReference>
<evidence type="ECO:0000313" key="2">
    <source>
        <dbReference type="Proteomes" id="UP000887565"/>
    </source>
</evidence>
<sequence length="80" mass="9065">MSVHKKNAGCVQKKPCLGRNVNFNLQILQLTSVVLQQATSFSLLRGTMFPVFLLFLMDFSALYARALHCSGDYHSKEDER</sequence>
<protein>
    <submittedName>
        <fullName evidence="3">Uncharacterized protein</fullName>
    </submittedName>
</protein>
<accession>A0A915KTI1</accession>
<name>A0A915KTI1_ROMCU</name>
<keyword evidence="1" id="KW-0812">Transmembrane</keyword>
<dbReference type="Proteomes" id="UP000887565">
    <property type="component" value="Unplaced"/>
</dbReference>